<proteinExistence type="predicted"/>
<protein>
    <submittedName>
        <fullName evidence="1">Uncharacterized protein</fullName>
    </submittedName>
</protein>
<evidence type="ECO:0000313" key="1">
    <source>
        <dbReference type="EMBL" id="JAH75149.1"/>
    </source>
</evidence>
<dbReference type="EMBL" id="GBXM01028499">
    <property type="protein sequence ID" value="JAH80078.1"/>
    <property type="molecule type" value="Transcribed_RNA"/>
</dbReference>
<reference evidence="1" key="1">
    <citation type="submission" date="2014-11" db="EMBL/GenBank/DDBJ databases">
        <authorList>
            <person name="Amaro Gonzalez C."/>
        </authorList>
    </citation>
    <scope>NUCLEOTIDE SEQUENCE</scope>
</reference>
<organism evidence="1">
    <name type="scientific">Anguilla anguilla</name>
    <name type="common">European freshwater eel</name>
    <name type="synonym">Muraena anguilla</name>
    <dbReference type="NCBI Taxonomy" id="7936"/>
    <lineage>
        <taxon>Eukaryota</taxon>
        <taxon>Metazoa</taxon>
        <taxon>Chordata</taxon>
        <taxon>Craniata</taxon>
        <taxon>Vertebrata</taxon>
        <taxon>Euteleostomi</taxon>
        <taxon>Actinopterygii</taxon>
        <taxon>Neopterygii</taxon>
        <taxon>Teleostei</taxon>
        <taxon>Anguilliformes</taxon>
        <taxon>Anguillidae</taxon>
        <taxon>Anguilla</taxon>
    </lineage>
</organism>
<dbReference type="AlphaFoldDB" id="A0A0E9VAK9"/>
<sequence>MSEISCDVSVLSQPSVKVKTVLKMELNLEFGKEQEEHCWGM</sequence>
<reference evidence="1" key="2">
    <citation type="journal article" date="2015" name="Fish Shellfish Immunol.">
        <title>Early steps in the European eel (Anguilla anguilla)-Vibrio vulnificus interaction in the gills: Role of the RtxA13 toxin.</title>
        <authorList>
            <person name="Callol A."/>
            <person name="Pajuelo D."/>
            <person name="Ebbesson L."/>
            <person name="Teles M."/>
            <person name="MacKenzie S."/>
            <person name="Amaro C."/>
        </authorList>
    </citation>
    <scope>NUCLEOTIDE SEQUENCE</scope>
</reference>
<accession>A0A0E9VAK9</accession>
<dbReference type="EMBL" id="GBXM01033428">
    <property type="protein sequence ID" value="JAH75149.1"/>
    <property type="molecule type" value="Transcribed_RNA"/>
</dbReference>
<name>A0A0E9VAK9_ANGAN</name>